<dbReference type="RefSeq" id="WP_224827531.1">
    <property type="nucleotide sequence ID" value="NZ_JAIVEF010000001.1"/>
</dbReference>
<feature type="transmembrane region" description="Helical" evidence="1">
    <location>
        <begin position="40"/>
        <end position="60"/>
    </location>
</feature>
<feature type="transmembrane region" description="Helical" evidence="1">
    <location>
        <begin position="12"/>
        <end position="33"/>
    </location>
</feature>
<keyword evidence="3" id="KW-1185">Reference proteome</keyword>
<keyword evidence="1" id="KW-1133">Transmembrane helix</keyword>
<keyword evidence="1" id="KW-0812">Transmembrane</keyword>
<dbReference type="Proteomes" id="UP001595925">
    <property type="component" value="Unassembled WGS sequence"/>
</dbReference>
<dbReference type="AlphaFoldDB" id="A0ABD5QGS9"/>
<comment type="caution">
    <text evidence="2">The sequence shown here is derived from an EMBL/GenBank/DDBJ whole genome shotgun (WGS) entry which is preliminary data.</text>
</comment>
<protein>
    <submittedName>
        <fullName evidence="2">Uncharacterized protein</fullName>
    </submittedName>
</protein>
<keyword evidence="1" id="KW-0472">Membrane</keyword>
<accession>A0ABD5QGS9</accession>
<evidence type="ECO:0000313" key="2">
    <source>
        <dbReference type="EMBL" id="MFC4988829.1"/>
    </source>
</evidence>
<organism evidence="2 3">
    <name type="scientific">Saliphagus infecundisoli</name>
    <dbReference type="NCBI Taxonomy" id="1849069"/>
    <lineage>
        <taxon>Archaea</taxon>
        <taxon>Methanobacteriati</taxon>
        <taxon>Methanobacteriota</taxon>
        <taxon>Stenosarchaea group</taxon>
        <taxon>Halobacteria</taxon>
        <taxon>Halobacteriales</taxon>
        <taxon>Natrialbaceae</taxon>
        <taxon>Saliphagus</taxon>
    </lineage>
</organism>
<reference evidence="2 3" key="1">
    <citation type="journal article" date="2019" name="Int. J. Syst. Evol. Microbiol.">
        <title>The Global Catalogue of Microorganisms (GCM) 10K type strain sequencing project: providing services to taxonomists for standard genome sequencing and annotation.</title>
        <authorList>
            <consortium name="The Broad Institute Genomics Platform"/>
            <consortium name="The Broad Institute Genome Sequencing Center for Infectious Disease"/>
            <person name="Wu L."/>
            <person name="Ma J."/>
        </authorList>
    </citation>
    <scope>NUCLEOTIDE SEQUENCE [LARGE SCALE GENOMIC DNA]</scope>
    <source>
        <strain evidence="2 3">CGMCC 1.15824</strain>
    </source>
</reference>
<evidence type="ECO:0000256" key="1">
    <source>
        <dbReference type="SAM" id="Phobius"/>
    </source>
</evidence>
<feature type="transmembrane region" description="Helical" evidence="1">
    <location>
        <begin position="66"/>
        <end position="87"/>
    </location>
</feature>
<evidence type="ECO:0000313" key="3">
    <source>
        <dbReference type="Proteomes" id="UP001595925"/>
    </source>
</evidence>
<proteinExistence type="predicted"/>
<dbReference type="EMBL" id="JBHSJG010000036">
    <property type="protein sequence ID" value="MFC4988829.1"/>
    <property type="molecule type" value="Genomic_DNA"/>
</dbReference>
<name>A0ABD5QGS9_9EURY</name>
<sequence length="110" mass="11891">MTERTVSLRRVLAGPATLATYAVLVVPLAAGWLRTAWMTPLALPGYLIYVVGTAIGNALSARFEFWAYWVPFTVGCYAVSVAVGYCYELLRIRGSSGTGAAEPDRRSTGR</sequence>
<gene>
    <name evidence="2" type="ORF">ACFPFO_13855</name>
</gene>